<feature type="domain" description="Ubiquitin-like" evidence="2">
    <location>
        <begin position="130"/>
        <end position="205"/>
    </location>
</feature>
<dbReference type="AlphaFoldDB" id="A0A9W8JAF2"/>
<evidence type="ECO:0000313" key="4">
    <source>
        <dbReference type="Proteomes" id="UP001140091"/>
    </source>
</evidence>
<dbReference type="InterPro" id="IPR029071">
    <property type="entry name" value="Ubiquitin-like_domsf"/>
</dbReference>
<dbReference type="OrthoDB" id="419317at2759"/>
<feature type="non-terminal residue" evidence="3">
    <location>
        <position position="1"/>
    </location>
</feature>
<gene>
    <name evidence="3" type="ORF">H1R20_g5974</name>
</gene>
<feature type="region of interest" description="Disordered" evidence="1">
    <location>
        <begin position="96"/>
        <end position="126"/>
    </location>
</feature>
<dbReference type="InterPro" id="IPR019956">
    <property type="entry name" value="Ubiquitin_dom"/>
</dbReference>
<dbReference type="SUPFAM" id="SSF54236">
    <property type="entry name" value="Ubiquitin-like"/>
    <property type="match status" value="1"/>
</dbReference>
<feature type="compositionally biased region" description="Polar residues" evidence="1">
    <location>
        <begin position="103"/>
        <end position="115"/>
    </location>
</feature>
<dbReference type="InterPro" id="IPR000626">
    <property type="entry name" value="Ubiquitin-like_dom"/>
</dbReference>
<sequence length="325" mass="36236">MSSQGNRSRGNDPTANLLLLEYNGRQTVIPRPQVYQDLRHSLRRYLPDIPDGHDDFSLETKELAMSPGKWVIISKDVFETVVPLVQTVKVVSWARSQPGGQGATSQMPSQTPQNVSKHKRSRKDFDSDPYHVRVQTTTGRTIRVLCSPSDTIANFKAMIQDQEGMPPDQQRLLYNGQGLDENYTLNDYDVQTGATFHIVLRLIGGKPVIYLYPPTATRVSTKLSLVPEWEFSAIYAVVPAKTKPQGQELEWIVDASPNGTLKEVNTGLEVSFLYWEAETNPHNLLSPSASLLLTTTETVTEIFIPNRATIDTTNSVLLEVGKVTP</sequence>
<dbReference type="EMBL" id="JANBPK010000811">
    <property type="protein sequence ID" value="KAJ2931095.1"/>
    <property type="molecule type" value="Genomic_DNA"/>
</dbReference>
<evidence type="ECO:0000256" key="1">
    <source>
        <dbReference type="SAM" id="MobiDB-lite"/>
    </source>
</evidence>
<dbReference type="Gene3D" id="3.10.20.90">
    <property type="entry name" value="Phosphatidylinositol 3-kinase Catalytic Subunit, Chain A, domain 1"/>
    <property type="match status" value="1"/>
</dbReference>
<dbReference type="PROSITE" id="PS00299">
    <property type="entry name" value="UBIQUITIN_1"/>
    <property type="match status" value="1"/>
</dbReference>
<reference evidence="3" key="1">
    <citation type="submission" date="2022-06" db="EMBL/GenBank/DDBJ databases">
        <title>Genome Sequence of Candolleomyces eurysporus.</title>
        <authorList>
            <person name="Buettner E."/>
        </authorList>
    </citation>
    <scope>NUCLEOTIDE SEQUENCE</scope>
    <source>
        <strain evidence="3">VTCC 930004</strain>
    </source>
</reference>
<proteinExistence type="predicted"/>
<dbReference type="PANTHER" id="PTHR10666">
    <property type="entry name" value="UBIQUITIN"/>
    <property type="match status" value="1"/>
</dbReference>
<evidence type="ECO:0000259" key="2">
    <source>
        <dbReference type="PROSITE" id="PS50053"/>
    </source>
</evidence>
<dbReference type="InterPro" id="IPR050158">
    <property type="entry name" value="Ubiquitin_ubiquitin-like"/>
</dbReference>
<dbReference type="PROSITE" id="PS50053">
    <property type="entry name" value="UBIQUITIN_2"/>
    <property type="match status" value="1"/>
</dbReference>
<comment type="caution">
    <text evidence="3">The sequence shown here is derived from an EMBL/GenBank/DDBJ whole genome shotgun (WGS) entry which is preliminary data.</text>
</comment>
<dbReference type="PRINTS" id="PR00348">
    <property type="entry name" value="UBIQUITIN"/>
</dbReference>
<organism evidence="3 4">
    <name type="scientific">Candolleomyces eurysporus</name>
    <dbReference type="NCBI Taxonomy" id="2828524"/>
    <lineage>
        <taxon>Eukaryota</taxon>
        <taxon>Fungi</taxon>
        <taxon>Dikarya</taxon>
        <taxon>Basidiomycota</taxon>
        <taxon>Agaricomycotina</taxon>
        <taxon>Agaricomycetes</taxon>
        <taxon>Agaricomycetidae</taxon>
        <taxon>Agaricales</taxon>
        <taxon>Agaricineae</taxon>
        <taxon>Psathyrellaceae</taxon>
        <taxon>Candolleomyces</taxon>
    </lineage>
</organism>
<keyword evidence="4" id="KW-1185">Reference proteome</keyword>
<protein>
    <recommendedName>
        <fullName evidence="2">Ubiquitin-like domain-containing protein</fullName>
    </recommendedName>
</protein>
<name>A0A9W8JAF2_9AGAR</name>
<evidence type="ECO:0000313" key="3">
    <source>
        <dbReference type="EMBL" id="KAJ2931095.1"/>
    </source>
</evidence>
<dbReference type="SMART" id="SM00213">
    <property type="entry name" value="UBQ"/>
    <property type="match status" value="1"/>
</dbReference>
<accession>A0A9W8JAF2</accession>
<dbReference type="Pfam" id="PF00240">
    <property type="entry name" value="ubiquitin"/>
    <property type="match status" value="1"/>
</dbReference>
<dbReference type="Proteomes" id="UP001140091">
    <property type="component" value="Unassembled WGS sequence"/>
</dbReference>
<dbReference type="InterPro" id="IPR019954">
    <property type="entry name" value="Ubiquitin_CS"/>
</dbReference>